<proteinExistence type="predicted"/>
<protein>
    <submittedName>
        <fullName evidence="2">Transcriptional regulator</fullName>
    </submittedName>
</protein>
<organism evidence="2 3">
    <name type="scientific">Marinobacter nauticus</name>
    <name type="common">Marinobacter hydrocarbonoclasticus</name>
    <name type="synonym">Marinobacter aquaeolei</name>
    <dbReference type="NCBI Taxonomy" id="2743"/>
    <lineage>
        <taxon>Bacteria</taxon>
        <taxon>Pseudomonadati</taxon>
        <taxon>Pseudomonadota</taxon>
        <taxon>Gammaproteobacteria</taxon>
        <taxon>Pseudomonadales</taxon>
        <taxon>Marinobacteraceae</taxon>
        <taxon>Marinobacter</taxon>
    </lineage>
</organism>
<evidence type="ECO:0000313" key="2">
    <source>
        <dbReference type="EMBL" id="OJS98633.1"/>
    </source>
</evidence>
<evidence type="ECO:0000313" key="3">
    <source>
        <dbReference type="Proteomes" id="UP000183986"/>
    </source>
</evidence>
<dbReference type="EMBL" id="MPKY01000001">
    <property type="protein sequence ID" value="OJS98633.1"/>
    <property type="molecule type" value="Genomic_DNA"/>
</dbReference>
<gene>
    <name evidence="2" type="ORF">BEE62_00075</name>
</gene>
<dbReference type="Pfam" id="PF13490">
    <property type="entry name" value="zf-HC2"/>
    <property type="match status" value="1"/>
</dbReference>
<dbReference type="InterPro" id="IPR041916">
    <property type="entry name" value="Anti_sigma_zinc_sf"/>
</dbReference>
<comment type="caution">
    <text evidence="2">The sequence shown here is derived from an EMBL/GenBank/DDBJ whole genome shotgun (WGS) entry which is preliminary data.</text>
</comment>
<evidence type="ECO:0000259" key="1">
    <source>
        <dbReference type="Pfam" id="PF13490"/>
    </source>
</evidence>
<dbReference type="AlphaFoldDB" id="A0A1M2UTE6"/>
<accession>A0A1M2UTE6</accession>
<dbReference type="RefSeq" id="WP_072675774.1">
    <property type="nucleotide sequence ID" value="NZ_MPKY01000001.1"/>
</dbReference>
<dbReference type="Gene3D" id="1.10.10.1320">
    <property type="entry name" value="Anti-sigma factor, zinc-finger domain"/>
    <property type="match status" value="1"/>
</dbReference>
<dbReference type="OrthoDB" id="8374021at2"/>
<feature type="domain" description="Putative zinc-finger" evidence="1">
    <location>
        <begin position="4"/>
        <end position="38"/>
    </location>
</feature>
<keyword evidence="3" id="KW-1185">Reference proteome</keyword>
<dbReference type="InterPro" id="IPR027383">
    <property type="entry name" value="Znf_put"/>
</dbReference>
<dbReference type="Proteomes" id="UP000183986">
    <property type="component" value="Unassembled WGS sequence"/>
</dbReference>
<reference evidence="2" key="1">
    <citation type="submission" date="2016-11" db="EMBL/GenBank/DDBJ databases">
        <title>Draft Genome Sequence of Marinobacter hydrocarbonoclasticus strain STW2, a polyaromatic aromatic hydrocarbon degrading and denitrifying bacterium from rhizosphere of Seagrass Enhalus acodoides.</title>
        <authorList>
            <person name="Ling J."/>
            <person name="Dong J."/>
        </authorList>
    </citation>
    <scope>NUCLEOTIDE SEQUENCE [LARGE SCALE GENOMIC DNA]</scope>
    <source>
        <strain evidence="2">STW2</strain>
    </source>
</reference>
<name>A0A1M2UTE6_MARNT</name>
<sequence length="91" mass="10194">MLMCRGLAEIASDYIDGELSHRQNLTVKMHLMMCNDCRTFIGNLRASNNLLSAHSSGRADEEFLRRIDERVSEALKTRPAGPNDSNDTPQS</sequence>